<evidence type="ECO:0000313" key="2">
    <source>
        <dbReference type="EMBL" id="CAP85455.1"/>
    </source>
</evidence>
<reference evidence="2 3" key="1">
    <citation type="journal article" date="2008" name="Nat. Biotechnol.">
        <title>Genome sequencing and analysis of the filamentous fungus Penicillium chrysogenum.</title>
        <authorList>
            <person name="van den Berg M.A."/>
            <person name="Albang R."/>
            <person name="Albermann K."/>
            <person name="Badger J.H."/>
            <person name="Daran J.-M."/>
            <person name="Driessen A.J.M."/>
            <person name="Garcia-Estrada C."/>
            <person name="Fedorova N.D."/>
            <person name="Harris D.M."/>
            <person name="Heijne W.H.M."/>
            <person name="Joardar V.S."/>
            <person name="Kiel J.A.K.W."/>
            <person name="Kovalchuk A."/>
            <person name="Martin J.F."/>
            <person name="Nierman W.C."/>
            <person name="Nijland J.G."/>
            <person name="Pronk J.T."/>
            <person name="Roubos J.A."/>
            <person name="van der Klei I.J."/>
            <person name="van Peij N.N.M.E."/>
            <person name="Veenhuis M."/>
            <person name="von Doehren H."/>
            <person name="Wagner C."/>
            <person name="Wortman J.R."/>
            <person name="Bovenberg R.A.L."/>
        </authorList>
    </citation>
    <scope>NUCLEOTIDE SEQUENCE [LARGE SCALE GENOMIC DNA]</scope>
    <source>
        <strain evidence="3">ATCC 28089 / DSM 1075 / NRRL 1951 / Wisconsin 54-1255</strain>
    </source>
</reference>
<dbReference type="STRING" id="500485.B6HH50"/>
<organism evidence="2 3">
    <name type="scientific">Penicillium rubens (strain ATCC 28089 / DSM 1075 / NRRL 1951 / Wisconsin 54-1255)</name>
    <name type="common">Penicillium chrysogenum</name>
    <dbReference type="NCBI Taxonomy" id="500485"/>
    <lineage>
        <taxon>Eukaryota</taxon>
        <taxon>Fungi</taxon>
        <taxon>Dikarya</taxon>
        <taxon>Ascomycota</taxon>
        <taxon>Pezizomycotina</taxon>
        <taxon>Eurotiomycetes</taxon>
        <taxon>Eurotiomycetidae</taxon>
        <taxon>Eurotiales</taxon>
        <taxon>Aspergillaceae</taxon>
        <taxon>Penicillium</taxon>
        <taxon>Penicillium chrysogenum species complex</taxon>
    </lineage>
</organism>
<evidence type="ECO:0000256" key="1">
    <source>
        <dbReference type="SAM" id="MobiDB-lite"/>
    </source>
</evidence>
<feature type="compositionally biased region" description="Acidic residues" evidence="1">
    <location>
        <begin position="377"/>
        <end position="394"/>
    </location>
</feature>
<accession>B6HH50</accession>
<dbReference type="OMA" id="WPENILR"/>
<dbReference type="VEuPathDB" id="FungiDB:PCH_Pc20g01260"/>
<dbReference type="AlphaFoldDB" id="B6HH50"/>
<name>B6HH50_PENRW</name>
<feature type="region of interest" description="Disordered" evidence="1">
    <location>
        <begin position="118"/>
        <end position="178"/>
    </location>
</feature>
<dbReference type="HOGENOM" id="CLU_019419_1_1_1"/>
<keyword evidence="3" id="KW-1185">Reference proteome</keyword>
<dbReference type="BioCyc" id="PCHR:PC20G01260-MONOMER"/>
<dbReference type="eggNOG" id="ENOG502S728">
    <property type="taxonomic scope" value="Eukaryota"/>
</dbReference>
<dbReference type="Proteomes" id="UP000000724">
    <property type="component" value="Contig Pc00c20"/>
</dbReference>
<dbReference type="OrthoDB" id="2351940at2759"/>
<evidence type="ECO:0000313" key="3">
    <source>
        <dbReference type="Proteomes" id="UP000000724"/>
    </source>
</evidence>
<proteinExistence type="predicted"/>
<feature type="region of interest" description="Disordered" evidence="1">
    <location>
        <begin position="372"/>
        <end position="432"/>
    </location>
</feature>
<dbReference type="EMBL" id="AM920435">
    <property type="protein sequence ID" value="CAP85455.1"/>
    <property type="molecule type" value="Genomic_DNA"/>
</dbReference>
<sequence>MSGNYDYPRASSSSSRRISRTIRPDERPEILRLQHLRNFVSERNRSGAHNAYNATLALETLNREVAEHSLDRARDRTNFEQARADIDRQIQQLHSETAGPAERIRSIWLDQIRSERARTSLSPESHSLRHRLPWQTLRPPSPDGSLSRSPPLMPPSGQSGRDGQGRMKRRKLDTDDNREEFRGFNYGQYGQVVPGMLQMEIASCDGGSYDPDSGCSRPENVLDNNTSVYSTKEARCNLVLCHRGEAPFCLKKIVIKAPQCGFDAPIQEGMVFVAMTSDELLARTAQYQIQYSSGRYRRRGRRSGMQPSQEYLTGFRPPLQNLERTVLMSPHSAAVPQTAEDPQAQFHITTEYDENNEDSDDDEDWRSALLERTQAEQTEDPLSDTDESPSDEEDPSSRHQRRRQIESERLSTLSRVSEQRLRHGPSLVYPNPPAEPAHPAAEVLKPHARFFIEREKSMVTIKFDPPPSGRFILIKLWSPRAHGNIDIESIIAHGYAGPRFFPTFHFLFVYSISAATFLLASTIDHTNYVVCGIVRYLVTSKAWQVRANNLNDTYNALLHPWMLPPSSTFAIPNLGTYIGNLSGMTTAMTYSLYIQHSGDDREREPINPHGLDHIIARRHLAL</sequence>
<feature type="region of interest" description="Disordered" evidence="1">
    <location>
        <begin position="1"/>
        <end position="23"/>
    </location>
</feature>
<gene>
    <name evidence="2" type="ORF">Pc20g01260</name>
    <name evidence="2" type="ORF">PCH_Pc20g01260</name>
</gene>
<feature type="region of interest" description="Disordered" evidence="1">
    <location>
        <begin position="295"/>
        <end position="316"/>
    </location>
</feature>
<protein>
    <submittedName>
        <fullName evidence="2">Pc20g01260 protein</fullName>
    </submittedName>
</protein>